<dbReference type="PROSITE" id="PS51257">
    <property type="entry name" value="PROKAR_LIPOPROTEIN"/>
    <property type="match status" value="1"/>
</dbReference>
<evidence type="ECO:0000313" key="3">
    <source>
        <dbReference type="Proteomes" id="UP000245125"/>
    </source>
</evidence>
<accession>A0A2U3QHX8</accession>
<evidence type="ECO:0008006" key="4">
    <source>
        <dbReference type="Google" id="ProtNLM"/>
    </source>
</evidence>
<proteinExistence type="predicted"/>
<keyword evidence="1" id="KW-0732">Signal</keyword>
<evidence type="ECO:0000313" key="2">
    <source>
        <dbReference type="EMBL" id="SPQ00979.1"/>
    </source>
</evidence>
<gene>
    <name evidence="2" type="ORF">NBG4_40019</name>
</gene>
<organism evidence="2 3">
    <name type="scientific">Candidatus Sulfobium mesophilum</name>
    <dbReference type="NCBI Taxonomy" id="2016548"/>
    <lineage>
        <taxon>Bacteria</taxon>
        <taxon>Pseudomonadati</taxon>
        <taxon>Nitrospirota</taxon>
        <taxon>Nitrospiria</taxon>
        <taxon>Nitrospirales</taxon>
        <taxon>Nitrospiraceae</taxon>
        <taxon>Candidatus Sulfobium</taxon>
    </lineage>
</organism>
<dbReference type="OrthoDB" id="9795297at2"/>
<evidence type="ECO:0000256" key="1">
    <source>
        <dbReference type="SAM" id="SignalP"/>
    </source>
</evidence>
<keyword evidence="3" id="KW-1185">Reference proteome</keyword>
<reference evidence="3" key="1">
    <citation type="submission" date="2018-03" db="EMBL/GenBank/DDBJ databases">
        <authorList>
            <person name="Zecchin S."/>
        </authorList>
    </citation>
    <scope>NUCLEOTIDE SEQUENCE [LARGE SCALE GENOMIC DNA]</scope>
</reference>
<feature type="chain" id="PRO_5015583173" description="Lipoprotein" evidence="1">
    <location>
        <begin position="28"/>
        <end position="175"/>
    </location>
</feature>
<dbReference type="EMBL" id="OUUY01000086">
    <property type="protein sequence ID" value="SPQ00979.1"/>
    <property type="molecule type" value="Genomic_DNA"/>
</dbReference>
<dbReference type="Proteomes" id="UP000245125">
    <property type="component" value="Unassembled WGS sequence"/>
</dbReference>
<name>A0A2U3QHX8_9BACT</name>
<sequence>MGVKKLRNIFFIVATALALLASSCSLGNRLEMKTASVSDLTGNFNVIFYGCNYNNDFETVAILAKEDSPYPFEPYAPDFNYRVVKGIPANEALREAGDFVDCHSSFHKPLLSKLVDAKGETLGFEVRPLYHPFTLGFDDALNIDYRIKDGKVVVKIRLLPTVERMLSDGGSRDKD</sequence>
<feature type="signal peptide" evidence="1">
    <location>
        <begin position="1"/>
        <end position="27"/>
    </location>
</feature>
<dbReference type="AlphaFoldDB" id="A0A2U3QHX8"/>
<protein>
    <recommendedName>
        <fullName evidence="4">Lipoprotein</fullName>
    </recommendedName>
</protein>